<dbReference type="Gene3D" id="3.30.700.10">
    <property type="entry name" value="Glycoprotein, Type 4 Pilin"/>
    <property type="match status" value="1"/>
</dbReference>
<dbReference type="SUPFAM" id="SSF54523">
    <property type="entry name" value="Pili subunits"/>
    <property type="match status" value="1"/>
</dbReference>
<dbReference type="InterPro" id="IPR045584">
    <property type="entry name" value="Pilin-like"/>
</dbReference>
<accession>A0A6N3YSL5</accession>
<dbReference type="InterPro" id="IPR016824">
    <property type="entry name" value="Tfp-pilus_assembly_FimT"/>
</dbReference>
<dbReference type="Pfam" id="PF07963">
    <property type="entry name" value="N_methyl"/>
    <property type="match status" value="1"/>
</dbReference>
<protein>
    <submittedName>
        <fullName evidence="1">Prepilin-type N-terminal cleavage/methylation domain-containing protein</fullName>
    </submittedName>
</protein>
<comment type="caution">
    <text evidence="1">The sequence shown here is derived from an EMBL/GenBank/DDBJ whole genome shotgun (WGS) entry which is preliminary data.</text>
</comment>
<organism evidence="1 2">
    <name type="scientific">Aliivibrio fischeri</name>
    <name type="common">Vibrio fischeri</name>
    <dbReference type="NCBI Taxonomy" id="668"/>
    <lineage>
        <taxon>Bacteria</taxon>
        <taxon>Pseudomonadati</taxon>
        <taxon>Pseudomonadota</taxon>
        <taxon>Gammaproteobacteria</taxon>
        <taxon>Vibrionales</taxon>
        <taxon>Vibrionaceae</taxon>
        <taxon>Aliivibrio</taxon>
    </lineage>
</organism>
<evidence type="ECO:0000313" key="1">
    <source>
        <dbReference type="EMBL" id="MUK44002.1"/>
    </source>
</evidence>
<dbReference type="AlphaFoldDB" id="A0A6N3YSL5"/>
<gene>
    <name evidence="1" type="ORF">GNP77_01290</name>
</gene>
<dbReference type="PIRSF" id="PIRSF024622">
    <property type="entry name" value="Tfp_FimT"/>
    <property type="match status" value="1"/>
</dbReference>
<sequence length="166" mass="18506">MPRGFTLFELVISIAVLSILLMAAGPSFTRLLEEQSVKRFAGEIEGFFIQAKSESVLQNKKLNLFYIDDSVNWIISLNPEGSSAATIAEAKNTSLAFIESLNYPNITMSSSISVLTFDPIRATPNLSRSFYFYKDNNKKLKLSVHNITGRIKLCGLEGAFYGYKKC</sequence>
<dbReference type="InterPro" id="IPR012902">
    <property type="entry name" value="N_methyl_site"/>
</dbReference>
<dbReference type="Proteomes" id="UP000435323">
    <property type="component" value="Unassembled WGS sequence"/>
</dbReference>
<proteinExistence type="predicted"/>
<name>A0A6N3YSL5_ALIFS</name>
<reference evidence="1 2" key="1">
    <citation type="submission" date="2019-11" db="EMBL/GenBank/DDBJ databases">
        <title>Using colonization assays and comparative genomics to discover symbiosis behaviors and factors in Vibrio fischeri.</title>
        <authorList>
            <person name="Bongrand C."/>
            <person name="Moriano-Gutierrez S."/>
            <person name="Arevalo P."/>
            <person name="Mcfall-Ngai M."/>
            <person name="Visick K."/>
            <person name="Polz M.F."/>
            <person name="Ruby E.G."/>
        </authorList>
    </citation>
    <scope>NUCLEOTIDE SEQUENCE [LARGE SCALE GENOMIC DNA]</scope>
    <source>
        <strain evidence="2">emors.3.2</strain>
    </source>
</reference>
<dbReference type="EMBL" id="WOBO01000003">
    <property type="protein sequence ID" value="MUK44002.1"/>
    <property type="molecule type" value="Genomic_DNA"/>
</dbReference>
<evidence type="ECO:0000313" key="2">
    <source>
        <dbReference type="Proteomes" id="UP000435323"/>
    </source>
</evidence>
<dbReference type="RefSeq" id="WP_063658462.1">
    <property type="nucleotide sequence ID" value="NZ_JAJVEL010000017.1"/>
</dbReference>
<dbReference type="NCBIfam" id="TIGR02532">
    <property type="entry name" value="IV_pilin_GFxxxE"/>
    <property type="match status" value="1"/>
</dbReference>